<reference evidence="1" key="1">
    <citation type="submission" date="2014-11" db="EMBL/GenBank/DDBJ databases">
        <authorList>
            <person name="Amaro Gonzalez C."/>
        </authorList>
    </citation>
    <scope>NUCLEOTIDE SEQUENCE</scope>
</reference>
<protein>
    <submittedName>
        <fullName evidence="1">Uncharacterized protein</fullName>
    </submittedName>
</protein>
<name>A0A0E9QXC6_ANGAN</name>
<dbReference type="AlphaFoldDB" id="A0A0E9QXC6"/>
<organism evidence="1">
    <name type="scientific">Anguilla anguilla</name>
    <name type="common">European freshwater eel</name>
    <name type="synonym">Muraena anguilla</name>
    <dbReference type="NCBI Taxonomy" id="7936"/>
    <lineage>
        <taxon>Eukaryota</taxon>
        <taxon>Metazoa</taxon>
        <taxon>Chordata</taxon>
        <taxon>Craniata</taxon>
        <taxon>Vertebrata</taxon>
        <taxon>Euteleostomi</taxon>
        <taxon>Actinopterygii</taxon>
        <taxon>Neopterygii</taxon>
        <taxon>Teleostei</taxon>
        <taxon>Anguilliformes</taxon>
        <taxon>Anguillidae</taxon>
        <taxon>Anguilla</taxon>
    </lineage>
</organism>
<evidence type="ECO:0000313" key="1">
    <source>
        <dbReference type="EMBL" id="JAH21499.1"/>
    </source>
</evidence>
<reference evidence="1" key="2">
    <citation type="journal article" date="2015" name="Fish Shellfish Immunol.">
        <title>Early steps in the European eel (Anguilla anguilla)-Vibrio vulnificus interaction in the gills: Role of the RtxA13 toxin.</title>
        <authorList>
            <person name="Callol A."/>
            <person name="Pajuelo D."/>
            <person name="Ebbesson L."/>
            <person name="Teles M."/>
            <person name="MacKenzie S."/>
            <person name="Amaro C."/>
        </authorList>
    </citation>
    <scope>NUCLEOTIDE SEQUENCE</scope>
</reference>
<sequence length="39" mass="4685">MKIHKQKDLTKQKEVTLLTMFERFNNNNNNNNNNTNTPH</sequence>
<accession>A0A0E9QXC6</accession>
<dbReference type="EMBL" id="GBXM01087078">
    <property type="protein sequence ID" value="JAH21499.1"/>
    <property type="molecule type" value="Transcribed_RNA"/>
</dbReference>
<proteinExistence type="predicted"/>